<evidence type="ECO:0000313" key="4">
    <source>
        <dbReference type="Proteomes" id="UP000196158"/>
    </source>
</evidence>
<dbReference type="PANTHER" id="PTHR28626">
    <property type="entry name" value="SRR1-LIKE PROTEIN"/>
    <property type="match status" value="1"/>
</dbReference>
<protein>
    <submittedName>
        <fullName evidence="3">Similar to Saccharomyces cerevisiae YLR412W BER1 Protein involved in microtubule-related processes, N-acetylation</fullName>
    </submittedName>
</protein>
<gene>
    <name evidence="3" type="ORF">KASA_0F01100G</name>
</gene>
<sequence>MNKQQKTGKKIRSLDEVLQSYRDLINGSEMFSNLKETLSQHKDEIHSIRCLAIGSFTQDFPAKYQIALLLELIAYLQSNENTIQVSIYDPVFNGSDLEYLVKNYPKWETKYEVDKEVFNSNSTLFFLPHAPLDLTEQVLQTEKPKFFLANNIIQHTDRYTKGELNEKYPLLSKLVHLVESKSETAQPQEVAVSASKDGFEAFVPKRKRKQKSKYKLIEKVIDFDSIQSTFTQCTITTTFEEGKLLRDKPWVNSFSDLAMHII</sequence>
<evidence type="ECO:0000256" key="1">
    <source>
        <dbReference type="ARBA" id="ARBA00009856"/>
    </source>
</evidence>
<proteinExistence type="inferred from homology"/>
<comment type="similarity">
    <text evidence="1">Belongs to the SRR1 family.</text>
</comment>
<dbReference type="Pfam" id="PF07985">
    <property type="entry name" value="SRR1"/>
    <property type="match status" value="1"/>
</dbReference>
<evidence type="ECO:0000259" key="2">
    <source>
        <dbReference type="Pfam" id="PF07985"/>
    </source>
</evidence>
<dbReference type="Proteomes" id="UP000196158">
    <property type="component" value="Unassembled WGS sequence"/>
</dbReference>
<dbReference type="PANTHER" id="PTHR28626:SF3">
    <property type="entry name" value="SRR1-LIKE PROTEIN"/>
    <property type="match status" value="1"/>
</dbReference>
<dbReference type="GO" id="GO:0005634">
    <property type="term" value="C:nucleus"/>
    <property type="evidence" value="ECO:0007669"/>
    <property type="project" value="TreeGrafter"/>
</dbReference>
<dbReference type="GO" id="GO:0005737">
    <property type="term" value="C:cytoplasm"/>
    <property type="evidence" value="ECO:0007669"/>
    <property type="project" value="TreeGrafter"/>
</dbReference>
<dbReference type="InterPro" id="IPR040044">
    <property type="entry name" value="SRR1L"/>
</dbReference>
<evidence type="ECO:0000313" key="3">
    <source>
        <dbReference type="EMBL" id="SMN22697.1"/>
    </source>
</evidence>
<organism evidence="3 4">
    <name type="scientific">Maudiozyma saulgeensis</name>
    <dbReference type="NCBI Taxonomy" id="1789683"/>
    <lineage>
        <taxon>Eukaryota</taxon>
        <taxon>Fungi</taxon>
        <taxon>Dikarya</taxon>
        <taxon>Ascomycota</taxon>
        <taxon>Saccharomycotina</taxon>
        <taxon>Saccharomycetes</taxon>
        <taxon>Saccharomycetales</taxon>
        <taxon>Saccharomycetaceae</taxon>
        <taxon>Maudiozyma</taxon>
    </lineage>
</organism>
<accession>A0A1X7RAK4</accession>
<name>A0A1X7RAK4_9SACH</name>
<dbReference type="EMBL" id="FXLY01000013">
    <property type="protein sequence ID" value="SMN22697.1"/>
    <property type="molecule type" value="Genomic_DNA"/>
</dbReference>
<dbReference type="InterPro" id="IPR012942">
    <property type="entry name" value="SRR1-like"/>
</dbReference>
<dbReference type="AlphaFoldDB" id="A0A1X7RAK4"/>
<dbReference type="OrthoDB" id="551431at2759"/>
<reference evidence="3 4" key="1">
    <citation type="submission" date="2017-04" db="EMBL/GenBank/DDBJ databases">
        <authorList>
            <person name="Afonso C.L."/>
            <person name="Miller P.J."/>
            <person name="Scott M.A."/>
            <person name="Spackman E."/>
            <person name="Goraichik I."/>
            <person name="Dimitrov K.M."/>
            <person name="Suarez D.L."/>
            <person name="Swayne D.E."/>
        </authorList>
    </citation>
    <scope>NUCLEOTIDE SEQUENCE [LARGE SCALE GENOMIC DNA]</scope>
</reference>
<feature type="domain" description="SRR1-like" evidence="2">
    <location>
        <begin position="34"/>
        <end position="261"/>
    </location>
</feature>
<keyword evidence="4" id="KW-1185">Reference proteome</keyword>